<keyword evidence="3" id="KW-0862">Zinc</keyword>
<dbReference type="EMBL" id="JADKIO010000009">
    <property type="protein sequence ID" value="MBK9797399.1"/>
    <property type="molecule type" value="Genomic_DNA"/>
</dbReference>
<evidence type="ECO:0000256" key="1">
    <source>
        <dbReference type="ARBA" id="ARBA00022723"/>
    </source>
</evidence>
<protein>
    <submittedName>
        <fullName evidence="5">DUF2007 domain-containing protein</fullName>
    </submittedName>
</protein>
<proteinExistence type="predicted"/>
<keyword evidence="2" id="KW-0863">Zinc-finger</keyword>
<evidence type="ECO:0000256" key="2">
    <source>
        <dbReference type="ARBA" id="ARBA00022771"/>
    </source>
</evidence>
<evidence type="ECO:0000256" key="3">
    <source>
        <dbReference type="ARBA" id="ARBA00022833"/>
    </source>
</evidence>
<sequence length="113" mass="11929">MPMVFVAQHHAEAHLVTGLLETNGIAAEVRGEALFTTLEAPTVIPGAAPEVWVANPAQVPLALDLVRRYTRGEALPGSSGPAWQCPTCAESLEAQFTQCWSCGTAKPRPLPGP</sequence>
<keyword evidence="1" id="KW-0479">Metal-binding</keyword>
<evidence type="ECO:0000313" key="5">
    <source>
        <dbReference type="EMBL" id="MBK9797399.1"/>
    </source>
</evidence>
<gene>
    <name evidence="5" type="ORF">IPP58_13055</name>
</gene>
<evidence type="ECO:0000313" key="6">
    <source>
        <dbReference type="Proteomes" id="UP000886657"/>
    </source>
</evidence>
<name>A0A9D7SIZ8_9BACT</name>
<dbReference type="InterPro" id="IPR018551">
    <property type="entry name" value="DUF2007"/>
</dbReference>
<dbReference type="Proteomes" id="UP000886657">
    <property type="component" value="Unassembled WGS sequence"/>
</dbReference>
<reference evidence="5" key="1">
    <citation type="submission" date="2020-10" db="EMBL/GenBank/DDBJ databases">
        <title>Connecting structure to function with the recovery of over 1000 high-quality activated sludge metagenome-assembled genomes encoding full-length rRNA genes using long-read sequencing.</title>
        <authorList>
            <person name="Singleton C.M."/>
            <person name="Petriglieri F."/>
            <person name="Kristensen J.M."/>
            <person name="Kirkegaard R.H."/>
            <person name="Michaelsen T.Y."/>
            <person name="Andersen M.H."/>
            <person name="Karst S.M."/>
            <person name="Dueholm M.S."/>
            <person name="Nielsen P.H."/>
            <person name="Albertsen M."/>
        </authorList>
    </citation>
    <scope>NUCLEOTIDE SEQUENCE</scope>
    <source>
        <strain evidence="5">Skiv_18-Q3-R9-52_MAXAC.067</strain>
    </source>
</reference>
<dbReference type="PROSITE" id="PS50199">
    <property type="entry name" value="ZF_RANBP2_2"/>
    <property type="match status" value="1"/>
</dbReference>
<accession>A0A9D7SIZ8</accession>
<dbReference type="AlphaFoldDB" id="A0A9D7SIZ8"/>
<dbReference type="Pfam" id="PF09413">
    <property type="entry name" value="DUF2007"/>
    <property type="match status" value="1"/>
</dbReference>
<comment type="caution">
    <text evidence="5">The sequence shown here is derived from an EMBL/GenBank/DDBJ whole genome shotgun (WGS) entry which is preliminary data.</text>
</comment>
<organism evidence="5 6">
    <name type="scientific">Candidatus Geothrix skivensis</name>
    <dbReference type="NCBI Taxonomy" id="2954439"/>
    <lineage>
        <taxon>Bacteria</taxon>
        <taxon>Pseudomonadati</taxon>
        <taxon>Acidobacteriota</taxon>
        <taxon>Holophagae</taxon>
        <taxon>Holophagales</taxon>
        <taxon>Holophagaceae</taxon>
        <taxon>Geothrix</taxon>
    </lineage>
</organism>
<dbReference type="GO" id="GO:0008270">
    <property type="term" value="F:zinc ion binding"/>
    <property type="evidence" value="ECO:0007669"/>
    <property type="project" value="UniProtKB-KW"/>
</dbReference>
<evidence type="ECO:0000259" key="4">
    <source>
        <dbReference type="PROSITE" id="PS50199"/>
    </source>
</evidence>
<dbReference type="InterPro" id="IPR001876">
    <property type="entry name" value="Znf_RanBP2"/>
</dbReference>
<feature type="domain" description="RanBP2-type" evidence="4">
    <location>
        <begin position="78"/>
        <end position="108"/>
    </location>
</feature>